<accession>A0AA38FU22</accession>
<feature type="non-terminal residue" evidence="2">
    <location>
        <position position="1"/>
    </location>
</feature>
<evidence type="ECO:0000313" key="2">
    <source>
        <dbReference type="EMBL" id="KAH9310170.1"/>
    </source>
</evidence>
<sequence length="62" mass="6913">VFRASISMSSSQEASTPQKEMDVVIPKAHVQFVPSPLKSSTLVYMKKGKAKKDDKMEEVIDE</sequence>
<name>A0AA38FU22_TAXCH</name>
<organism evidence="2 3">
    <name type="scientific">Taxus chinensis</name>
    <name type="common">Chinese yew</name>
    <name type="synonym">Taxus wallichiana var. chinensis</name>
    <dbReference type="NCBI Taxonomy" id="29808"/>
    <lineage>
        <taxon>Eukaryota</taxon>
        <taxon>Viridiplantae</taxon>
        <taxon>Streptophyta</taxon>
        <taxon>Embryophyta</taxon>
        <taxon>Tracheophyta</taxon>
        <taxon>Spermatophyta</taxon>
        <taxon>Pinopsida</taxon>
        <taxon>Pinidae</taxon>
        <taxon>Conifers II</taxon>
        <taxon>Cupressales</taxon>
        <taxon>Taxaceae</taxon>
        <taxon>Taxus</taxon>
    </lineage>
</organism>
<keyword evidence="3" id="KW-1185">Reference proteome</keyword>
<proteinExistence type="predicted"/>
<comment type="caution">
    <text evidence="2">The sequence shown here is derived from an EMBL/GenBank/DDBJ whole genome shotgun (WGS) entry which is preliminary data.</text>
</comment>
<dbReference type="Proteomes" id="UP000824469">
    <property type="component" value="Unassembled WGS sequence"/>
</dbReference>
<evidence type="ECO:0000256" key="1">
    <source>
        <dbReference type="SAM" id="MobiDB-lite"/>
    </source>
</evidence>
<feature type="compositionally biased region" description="Low complexity" evidence="1">
    <location>
        <begin position="1"/>
        <end position="15"/>
    </location>
</feature>
<feature type="region of interest" description="Disordered" evidence="1">
    <location>
        <begin position="1"/>
        <end position="20"/>
    </location>
</feature>
<reference evidence="2 3" key="1">
    <citation type="journal article" date="2021" name="Nat. Plants">
        <title>The Taxus genome provides insights into paclitaxel biosynthesis.</title>
        <authorList>
            <person name="Xiong X."/>
            <person name="Gou J."/>
            <person name="Liao Q."/>
            <person name="Li Y."/>
            <person name="Zhou Q."/>
            <person name="Bi G."/>
            <person name="Li C."/>
            <person name="Du R."/>
            <person name="Wang X."/>
            <person name="Sun T."/>
            <person name="Guo L."/>
            <person name="Liang H."/>
            <person name="Lu P."/>
            <person name="Wu Y."/>
            <person name="Zhang Z."/>
            <person name="Ro D.K."/>
            <person name="Shang Y."/>
            <person name="Huang S."/>
            <person name="Yan J."/>
        </authorList>
    </citation>
    <scope>NUCLEOTIDE SEQUENCE [LARGE SCALE GENOMIC DNA]</scope>
    <source>
        <strain evidence="2">Ta-2019</strain>
    </source>
</reference>
<dbReference type="EMBL" id="JAHRHJ020000007">
    <property type="protein sequence ID" value="KAH9310170.1"/>
    <property type="molecule type" value="Genomic_DNA"/>
</dbReference>
<protein>
    <submittedName>
        <fullName evidence="2">Uncharacterized protein</fullName>
    </submittedName>
</protein>
<dbReference type="AlphaFoldDB" id="A0AA38FU22"/>
<evidence type="ECO:0000313" key="3">
    <source>
        <dbReference type="Proteomes" id="UP000824469"/>
    </source>
</evidence>
<gene>
    <name evidence="2" type="ORF">KI387_038081</name>
</gene>
<feature type="non-terminal residue" evidence="2">
    <location>
        <position position="62"/>
    </location>
</feature>